<dbReference type="Proteomes" id="UP000607197">
    <property type="component" value="Unassembled WGS sequence"/>
</dbReference>
<comment type="caution">
    <text evidence="1">The sequence shown here is derived from an EMBL/GenBank/DDBJ whole genome shotgun (WGS) entry which is preliminary data.</text>
</comment>
<reference evidence="1" key="2">
    <citation type="submission" date="2020-09" db="EMBL/GenBank/DDBJ databases">
        <authorList>
            <person name="Sun Q."/>
            <person name="Ohkuma M."/>
        </authorList>
    </citation>
    <scope>NUCLEOTIDE SEQUENCE</scope>
    <source>
        <strain evidence="1">JCM 19596</strain>
    </source>
</reference>
<dbReference type="InterPro" id="IPR058282">
    <property type="entry name" value="DUF7976"/>
</dbReference>
<evidence type="ECO:0000313" key="1">
    <source>
        <dbReference type="EMBL" id="GGL55576.1"/>
    </source>
</evidence>
<keyword evidence="2" id="KW-1185">Reference proteome</keyword>
<reference evidence="1" key="1">
    <citation type="journal article" date="2014" name="Int. J. Syst. Evol. Microbiol.">
        <title>Complete genome sequence of Corynebacterium casei LMG S-19264T (=DSM 44701T), isolated from a smear-ripened cheese.</title>
        <authorList>
            <consortium name="US DOE Joint Genome Institute (JGI-PGF)"/>
            <person name="Walter F."/>
            <person name="Albersmeier A."/>
            <person name="Kalinowski J."/>
            <person name="Ruckert C."/>
        </authorList>
    </citation>
    <scope>NUCLEOTIDE SEQUENCE</scope>
    <source>
        <strain evidence="1">JCM 19596</strain>
    </source>
</reference>
<evidence type="ECO:0000313" key="2">
    <source>
        <dbReference type="Proteomes" id="UP000607197"/>
    </source>
</evidence>
<sequence length="73" mass="8246">MTDDENFEAHVKRDALRAAAADLRDRGAEGEKIAALVHRVSDLYDPDEDTDPGEIYRNMRYILQVAEQGGLDR</sequence>
<dbReference type="OrthoDB" id="167123at2157"/>
<accession>A0A830FIB3</accession>
<dbReference type="RefSeq" id="WP_188976872.1">
    <property type="nucleotide sequence ID" value="NZ_BMPG01000001.1"/>
</dbReference>
<protein>
    <submittedName>
        <fullName evidence="1">Uncharacterized protein</fullName>
    </submittedName>
</protein>
<gene>
    <name evidence="1" type="ORF">GCM10009039_12160</name>
</gene>
<dbReference type="EMBL" id="BMPG01000001">
    <property type="protein sequence ID" value="GGL55576.1"/>
    <property type="molecule type" value="Genomic_DNA"/>
</dbReference>
<name>A0A830FIB3_9EURY</name>
<dbReference type="AlphaFoldDB" id="A0A830FIB3"/>
<dbReference type="Pfam" id="PF25931">
    <property type="entry name" value="DUF7976"/>
    <property type="match status" value="1"/>
</dbReference>
<proteinExistence type="predicted"/>
<organism evidence="1 2">
    <name type="scientific">Halocalculus aciditolerans</name>
    <dbReference type="NCBI Taxonomy" id="1383812"/>
    <lineage>
        <taxon>Archaea</taxon>
        <taxon>Methanobacteriati</taxon>
        <taxon>Methanobacteriota</taxon>
        <taxon>Stenosarchaea group</taxon>
        <taxon>Halobacteria</taxon>
        <taxon>Halobacteriales</taxon>
        <taxon>Halobacteriaceae</taxon>
        <taxon>Halocalculus</taxon>
    </lineage>
</organism>